<evidence type="ECO:0000259" key="2">
    <source>
        <dbReference type="Pfam" id="PF24042"/>
    </source>
</evidence>
<dbReference type="InterPro" id="IPR036388">
    <property type="entry name" value="WH-like_DNA-bd_sf"/>
</dbReference>
<organism evidence="3 4">
    <name type="scientific">Halobacterium bonnevillei</name>
    <dbReference type="NCBI Taxonomy" id="2692200"/>
    <lineage>
        <taxon>Archaea</taxon>
        <taxon>Methanobacteriati</taxon>
        <taxon>Methanobacteriota</taxon>
        <taxon>Stenosarchaea group</taxon>
        <taxon>Halobacteria</taxon>
        <taxon>Halobacteriales</taxon>
        <taxon>Halobacteriaceae</taxon>
        <taxon>Halobacterium</taxon>
    </lineage>
</organism>
<evidence type="ECO:0000313" key="4">
    <source>
        <dbReference type="Proteomes" id="UP000471521"/>
    </source>
</evidence>
<feature type="domain" description="DUF7347" evidence="1">
    <location>
        <begin position="18"/>
        <end position="99"/>
    </location>
</feature>
<accession>A0A6B0SQ23</accession>
<evidence type="ECO:0000313" key="3">
    <source>
        <dbReference type="EMBL" id="MXR21082.1"/>
    </source>
</evidence>
<protein>
    <submittedName>
        <fullName evidence="3">ArsR family transcriptional regulator</fullName>
    </submittedName>
</protein>
<dbReference type="Pfam" id="PF24038">
    <property type="entry name" value="DUF7347"/>
    <property type="match status" value="1"/>
</dbReference>
<dbReference type="Gene3D" id="1.10.10.10">
    <property type="entry name" value="Winged helix-like DNA-binding domain superfamily/Winged helix DNA-binding domain"/>
    <property type="match status" value="1"/>
</dbReference>
<dbReference type="Pfam" id="PF24042">
    <property type="entry name" value="DUF7351"/>
    <property type="match status" value="1"/>
</dbReference>
<proteinExistence type="predicted"/>
<dbReference type="Proteomes" id="UP000471521">
    <property type="component" value="Unassembled WGS sequence"/>
</dbReference>
<dbReference type="InterPro" id="IPR055771">
    <property type="entry name" value="DUF7347"/>
</dbReference>
<dbReference type="InterPro" id="IPR055775">
    <property type="entry name" value="DUF7351"/>
</dbReference>
<sequence length="303" mass="33805">MPGWSDRESTTLPEGDDEAAFALVGNETRAEIIRALGEARGQEGARPILSFSELHDAVDVDVVSSQFNYHLQQLLDYYVDQTEDGYRLRPEGSLVYRTIKAGTLSDRDSFGPLDVGFDCYYCGDPAEGVYDDGMFTVQCPGCETLYDLILVPPATLDPDDVDGLLHRIDQFNRHRRLAFNRDVCPMCANDVDTQFMTSEASPFDPVQPREVVVHQSCSHCGSQMYVGVGAAVIYDPGLVSFCFERGIDVTETPLWELEFAMTDRSVTVRSRDPWEVAVEVAVDGDTLELVVDDRLTVLERNYS</sequence>
<dbReference type="EMBL" id="WUUU01000082">
    <property type="protein sequence ID" value="MXR21082.1"/>
    <property type="molecule type" value="Genomic_DNA"/>
</dbReference>
<reference evidence="3 4" key="1">
    <citation type="submission" date="2019-12" db="EMBL/GenBank/DDBJ databases">
        <title>Isolation and characterization of three novel carbon monoxide-oxidizing members of Halobacteria from salione crusts and soils.</title>
        <authorList>
            <person name="Myers M.R."/>
            <person name="King G.M."/>
        </authorList>
    </citation>
    <scope>NUCLEOTIDE SEQUENCE [LARGE SCALE GENOMIC DNA]</scope>
    <source>
        <strain evidence="3 4">PCN9</strain>
    </source>
</reference>
<evidence type="ECO:0000259" key="1">
    <source>
        <dbReference type="Pfam" id="PF24038"/>
    </source>
</evidence>
<keyword evidence="4" id="KW-1185">Reference proteome</keyword>
<dbReference type="AlphaFoldDB" id="A0A6B0SQ23"/>
<feature type="domain" description="DUF7351" evidence="2">
    <location>
        <begin position="118"/>
        <end position="297"/>
    </location>
</feature>
<comment type="caution">
    <text evidence="3">The sequence shown here is derived from an EMBL/GenBank/DDBJ whole genome shotgun (WGS) entry which is preliminary data.</text>
</comment>
<gene>
    <name evidence="3" type="ORF">GRX66_10860</name>
</gene>
<name>A0A6B0SQ23_9EURY</name>